<feature type="domain" description="Imelysin-like" evidence="4">
    <location>
        <begin position="60"/>
        <end position="373"/>
    </location>
</feature>
<proteinExistence type="predicted"/>
<evidence type="ECO:0000256" key="3">
    <source>
        <dbReference type="SAM" id="SignalP"/>
    </source>
</evidence>
<name>A0ABX1R8E5_9ALTE</name>
<evidence type="ECO:0000259" key="4">
    <source>
        <dbReference type="Pfam" id="PF09375"/>
    </source>
</evidence>
<dbReference type="Proteomes" id="UP000709336">
    <property type="component" value="Unassembled WGS sequence"/>
</dbReference>
<dbReference type="InterPro" id="IPR038352">
    <property type="entry name" value="Imelysin_sf"/>
</dbReference>
<dbReference type="RefSeq" id="WP_169212085.1">
    <property type="nucleotide sequence ID" value="NZ_JAATNW010000010.1"/>
</dbReference>
<reference evidence="5 6" key="1">
    <citation type="submission" date="2020-03" db="EMBL/GenBank/DDBJ databases">
        <title>Alteromonas ponticola sp. nov., isolated from seawater.</title>
        <authorList>
            <person name="Yoon J.-H."/>
            <person name="Kim Y.-O."/>
        </authorList>
    </citation>
    <scope>NUCLEOTIDE SEQUENCE [LARGE SCALE GENOMIC DNA]</scope>
    <source>
        <strain evidence="5 6">MYP5</strain>
    </source>
</reference>
<sequence>MQQRIAMSLSAVSLAVALAGCGESTSSETGSQYGNPATTPIDNNFNESALIASVVDNVLIPTYQSFATQADALHLSVSNYCDALRSNSNPSSAQSDAQASWKSAMNEWQLAEVMQIGPLAENDFALRNRIYSWPNVSTCAVDQEVINSQADDYDIRTRTASRRGLDALEYSLFNTNLAHTCTVAGTEPENWDKLSDEQRKQARCDYAEIVAADLVDNANELLTEWSGETGYGSVLKDAGKPDSRFSTSLEAVNDISDAMFYVKEVTKDTKIATPVGIAANDCGTSPCPQNAESVYADHSLQNIIANLKALRTLFLGGDAANTGFDDFLTDVGDLDTAERLRADIDTAIAYAESLNGSFSTTLEDDPEQIEALHDDVKTVTDTMKTDFIESLSLELPATSAGDND</sequence>
<feature type="signal peptide" evidence="3">
    <location>
        <begin position="1"/>
        <end position="19"/>
    </location>
</feature>
<keyword evidence="2 3" id="KW-0732">Signal</keyword>
<dbReference type="Gene3D" id="1.20.1420.20">
    <property type="entry name" value="M75 peptidase, HXXE motif"/>
    <property type="match status" value="1"/>
</dbReference>
<evidence type="ECO:0000313" key="6">
    <source>
        <dbReference type="Proteomes" id="UP000709336"/>
    </source>
</evidence>
<dbReference type="PROSITE" id="PS51257">
    <property type="entry name" value="PROKAR_LIPOPROTEIN"/>
    <property type="match status" value="1"/>
</dbReference>
<dbReference type="InterPro" id="IPR034984">
    <property type="entry name" value="Imelysin-like_IPPA"/>
</dbReference>
<comment type="subcellular location">
    <subcellularLocation>
        <location evidence="1">Cell envelope</location>
    </subcellularLocation>
</comment>
<organism evidence="5 6">
    <name type="scientific">Alteromonas ponticola</name>
    <dbReference type="NCBI Taxonomy" id="2720613"/>
    <lineage>
        <taxon>Bacteria</taxon>
        <taxon>Pseudomonadati</taxon>
        <taxon>Pseudomonadota</taxon>
        <taxon>Gammaproteobacteria</taxon>
        <taxon>Alteromonadales</taxon>
        <taxon>Alteromonadaceae</taxon>
        <taxon>Alteromonas/Salinimonas group</taxon>
        <taxon>Alteromonas</taxon>
    </lineage>
</organism>
<dbReference type="CDD" id="cd14659">
    <property type="entry name" value="Imelysin-like_IPPA"/>
    <property type="match status" value="1"/>
</dbReference>
<evidence type="ECO:0000313" key="5">
    <source>
        <dbReference type="EMBL" id="NMH61525.1"/>
    </source>
</evidence>
<accession>A0ABX1R8E5</accession>
<feature type="chain" id="PRO_5047229747" evidence="3">
    <location>
        <begin position="20"/>
        <end position="404"/>
    </location>
</feature>
<protein>
    <submittedName>
        <fullName evidence="5">Imelysin family protein</fullName>
    </submittedName>
</protein>
<dbReference type="Pfam" id="PF09375">
    <property type="entry name" value="Peptidase_M75"/>
    <property type="match status" value="1"/>
</dbReference>
<dbReference type="EMBL" id="JAATNW010000010">
    <property type="protein sequence ID" value="NMH61525.1"/>
    <property type="molecule type" value="Genomic_DNA"/>
</dbReference>
<comment type="caution">
    <text evidence="5">The sequence shown here is derived from an EMBL/GenBank/DDBJ whole genome shotgun (WGS) entry which is preliminary data.</text>
</comment>
<evidence type="ECO:0000256" key="1">
    <source>
        <dbReference type="ARBA" id="ARBA00004196"/>
    </source>
</evidence>
<gene>
    <name evidence="5" type="ORF">HCJ96_15955</name>
</gene>
<evidence type="ECO:0000256" key="2">
    <source>
        <dbReference type="ARBA" id="ARBA00022729"/>
    </source>
</evidence>
<keyword evidence="6" id="KW-1185">Reference proteome</keyword>
<dbReference type="InterPro" id="IPR018976">
    <property type="entry name" value="Imelysin-like"/>
</dbReference>